<dbReference type="AlphaFoldDB" id="A0AAD9ASA5"/>
<dbReference type="EMBL" id="JAQOWY010000088">
    <property type="protein sequence ID" value="KAK1851815.1"/>
    <property type="molecule type" value="Genomic_DNA"/>
</dbReference>
<evidence type="ECO:0000313" key="3">
    <source>
        <dbReference type="Proteomes" id="UP001243330"/>
    </source>
</evidence>
<sequence>MEPRPTVFKTTKPGWSRRLSVGFSRTPRYLFRVYDANSRGITSTSVVSSSYWSHHTSSCEKDLFSGRFRFGIMELYDHLKWFKMRDCDSNLVSWTSSLLFAIQLGLYKHSTRPVSKNENDLSKIFVLMIDTTKFPRGTFIRDRDAMEFFRDTSSSWTSDFEALYQTRTETDFYSGEYLSQGQFSVKGNCSQTSLQKLIDHGLFRFCPYFIEKRHWAALASRVVEIRREHFNDELPTRCFRRNERTVGRGAVVMAQSCLGEKFALPFALMILALSPIKKVSRVLFSAITGMFSEKELDCILPQNLMIDIKDLIEVNDFDGFVYELNNFRQYAWATDPADNDCRLLRAIILATPMLRTLIVFHALSWAGELCGHGTKNRQREKRASLMF</sequence>
<evidence type="ECO:0000313" key="2">
    <source>
        <dbReference type="EMBL" id="KAK1851815.1"/>
    </source>
</evidence>
<evidence type="ECO:0000259" key="1">
    <source>
        <dbReference type="Pfam" id="PF24494"/>
    </source>
</evidence>
<comment type="caution">
    <text evidence="2">The sequence shown here is derived from an EMBL/GenBank/DDBJ whole genome shotgun (WGS) entry which is preliminary data.</text>
</comment>
<name>A0AAD9ASA5_9PEZI</name>
<dbReference type="Pfam" id="PF24494">
    <property type="entry name" value="DUF7587"/>
    <property type="match status" value="1"/>
</dbReference>
<feature type="domain" description="DUF7587" evidence="1">
    <location>
        <begin position="26"/>
        <end position="151"/>
    </location>
</feature>
<proteinExistence type="predicted"/>
<protein>
    <recommendedName>
        <fullName evidence="1">DUF7587 domain-containing protein</fullName>
    </recommendedName>
</protein>
<dbReference type="InterPro" id="IPR056009">
    <property type="entry name" value="DUF7587"/>
</dbReference>
<keyword evidence="3" id="KW-1185">Reference proteome</keyword>
<accession>A0AAD9ASA5</accession>
<reference evidence="2" key="1">
    <citation type="submission" date="2023-01" db="EMBL/GenBank/DDBJ databases">
        <title>Colletotrichum chrysophilum M932 genome sequence.</title>
        <authorList>
            <person name="Baroncelli R."/>
        </authorList>
    </citation>
    <scope>NUCLEOTIDE SEQUENCE</scope>
    <source>
        <strain evidence="2">M932</strain>
    </source>
</reference>
<organism evidence="2 3">
    <name type="scientific">Colletotrichum chrysophilum</name>
    <dbReference type="NCBI Taxonomy" id="1836956"/>
    <lineage>
        <taxon>Eukaryota</taxon>
        <taxon>Fungi</taxon>
        <taxon>Dikarya</taxon>
        <taxon>Ascomycota</taxon>
        <taxon>Pezizomycotina</taxon>
        <taxon>Sordariomycetes</taxon>
        <taxon>Hypocreomycetidae</taxon>
        <taxon>Glomerellales</taxon>
        <taxon>Glomerellaceae</taxon>
        <taxon>Colletotrichum</taxon>
        <taxon>Colletotrichum gloeosporioides species complex</taxon>
    </lineage>
</organism>
<gene>
    <name evidence="2" type="ORF">CCHR01_05510</name>
</gene>
<dbReference type="Proteomes" id="UP001243330">
    <property type="component" value="Unassembled WGS sequence"/>
</dbReference>